<feature type="transmembrane region" description="Helical" evidence="2">
    <location>
        <begin position="62"/>
        <end position="81"/>
    </location>
</feature>
<evidence type="ECO:0000256" key="1">
    <source>
        <dbReference type="SAM" id="MobiDB-lite"/>
    </source>
</evidence>
<keyword evidence="2" id="KW-0472">Membrane</keyword>
<evidence type="ECO:0000313" key="3">
    <source>
        <dbReference type="EMBL" id="KAG0322686.1"/>
    </source>
</evidence>
<protein>
    <submittedName>
        <fullName evidence="3">Uncharacterized protein</fullName>
    </submittedName>
</protein>
<feature type="compositionally biased region" description="Polar residues" evidence="1">
    <location>
        <begin position="232"/>
        <end position="254"/>
    </location>
</feature>
<keyword evidence="2" id="KW-0812">Transmembrane</keyword>
<proteinExistence type="predicted"/>
<reference evidence="3" key="1">
    <citation type="journal article" date="2020" name="Fungal Divers.">
        <title>Resolving the Mortierellaceae phylogeny through synthesis of multi-gene phylogenetics and phylogenomics.</title>
        <authorList>
            <person name="Vandepol N."/>
            <person name="Liber J."/>
            <person name="Desiro A."/>
            <person name="Na H."/>
            <person name="Kennedy M."/>
            <person name="Barry K."/>
            <person name="Grigoriev I.V."/>
            <person name="Miller A.N."/>
            <person name="O'Donnell K."/>
            <person name="Stajich J.E."/>
            <person name="Bonito G."/>
        </authorList>
    </citation>
    <scope>NUCLEOTIDE SEQUENCE</scope>
    <source>
        <strain evidence="3">REB-010B</strain>
    </source>
</reference>
<feature type="region of interest" description="Disordered" evidence="1">
    <location>
        <begin position="363"/>
        <end position="424"/>
    </location>
</feature>
<name>A0A9P6UWQ3_9FUNG</name>
<feature type="compositionally biased region" description="Low complexity" evidence="1">
    <location>
        <begin position="414"/>
        <end position="424"/>
    </location>
</feature>
<feature type="region of interest" description="Disordered" evidence="1">
    <location>
        <begin position="280"/>
        <end position="308"/>
    </location>
</feature>
<evidence type="ECO:0000313" key="4">
    <source>
        <dbReference type="Proteomes" id="UP000738325"/>
    </source>
</evidence>
<feature type="transmembrane region" description="Helical" evidence="2">
    <location>
        <begin position="37"/>
        <end position="55"/>
    </location>
</feature>
<comment type="caution">
    <text evidence="3">The sequence shown here is derived from an EMBL/GenBank/DDBJ whole genome shotgun (WGS) entry which is preliminary data.</text>
</comment>
<keyword evidence="2" id="KW-1133">Transmembrane helix</keyword>
<sequence length="617" mass="67595">MLRLGRRGIILSLFINGLNIVLYMIILVAACLNIAEASVNFIILNAFAAFGCLVASRIAFNLYGGIIVVCMGLAFFMLSYVKLIPPLDGLILNYKKLDQWKEQRHFRVQLEAQRIFEQQLQQEQNLARMIPAHHPNSLTVHAHMAVGSPKQIKAFSAINSGSVILSAGGAGTLASIFSPPMSPLSRRPYNSSIPPLPIQQTQHQQQQQSQRGSQDSQFFRQQLQGKPHDLPNSGSNQEAESSQDATSINSNGAENSAAGRVASRPAHNLTLQTELNLYPSFNDTKSQRPRQRLQLDKSLPPISSDERGIATDHALLSPRAHRPCRVESAPGSPLQYLLIDEPEESRDSSQGAKTEWHGEAEDGILRSAPHPQDRITQSQRHRKKVPQLQTRNQHQLPLRTTNKPAPPHDPFRRTSLSSDTTGLLSNLSASTHSIAPPANSIVKSTRTNYQSLYQPPEPPGLNSKVHPLQQQSQPHRRYPSIPLTATGQILSSIGGISGCYGIAGGVLRPIAPDTHPAQVISGSEQHMCTPALSSAYSQQQQQQQHLSGSMSTGASCQPSGALSSSAPGPIGPQYQQPPKQIQYQDRYQNYTPDIILTLPTPAESGFTISKRDEYFAM</sequence>
<keyword evidence="4" id="KW-1185">Reference proteome</keyword>
<feature type="transmembrane region" description="Helical" evidence="2">
    <location>
        <begin position="9"/>
        <end position="31"/>
    </location>
</feature>
<evidence type="ECO:0000256" key="2">
    <source>
        <dbReference type="SAM" id="Phobius"/>
    </source>
</evidence>
<feature type="region of interest" description="Disordered" evidence="1">
    <location>
        <begin position="184"/>
        <end position="264"/>
    </location>
</feature>
<feature type="compositionally biased region" description="Low complexity" evidence="1">
    <location>
        <begin position="558"/>
        <end position="578"/>
    </location>
</feature>
<dbReference type="PROSITE" id="PS51257">
    <property type="entry name" value="PROKAR_LIPOPROTEIN"/>
    <property type="match status" value="1"/>
</dbReference>
<dbReference type="EMBL" id="JAAAIP010000204">
    <property type="protein sequence ID" value="KAG0322686.1"/>
    <property type="molecule type" value="Genomic_DNA"/>
</dbReference>
<organism evidence="3 4">
    <name type="scientific">Dissophora globulifera</name>
    <dbReference type="NCBI Taxonomy" id="979702"/>
    <lineage>
        <taxon>Eukaryota</taxon>
        <taxon>Fungi</taxon>
        <taxon>Fungi incertae sedis</taxon>
        <taxon>Mucoromycota</taxon>
        <taxon>Mortierellomycotina</taxon>
        <taxon>Mortierellomycetes</taxon>
        <taxon>Mortierellales</taxon>
        <taxon>Mortierellaceae</taxon>
        <taxon>Dissophora</taxon>
    </lineage>
</organism>
<gene>
    <name evidence="3" type="ORF">BGZ99_003179</name>
</gene>
<dbReference type="AlphaFoldDB" id="A0A9P6UWQ3"/>
<feature type="region of interest" description="Disordered" evidence="1">
    <location>
        <begin position="537"/>
        <end position="578"/>
    </location>
</feature>
<feature type="compositionally biased region" description="Polar residues" evidence="1">
    <location>
        <begin position="545"/>
        <end position="557"/>
    </location>
</feature>
<accession>A0A9P6UWQ3</accession>
<feature type="compositionally biased region" description="Low complexity" evidence="1">
    <location>
        <begin position="199"/>
        <end position="222"/>
    </location>
</feature>
<dbReference type="OrthoDB" id="423534at2759"/>
<feature type="compositionally biased region" description="Polar residues" evidence="1">
    <location>
        <begin position="387"/>
        <end position="403"/>
    </location>
</feature>
<dbReference type="Proteomes" id="UP000738325">
    <property type="component" value="Unassembled WGS sequence"/>
</dbReference>